<dbReference type="Proteomes" id="UP000663860">
    <property type="component" value="Unassembled WGS sequence"/>
</dbReference>
<name>A0A818QDA2_9BILA</name>
<dbReference type="EMBL" id="CAJOBB010000267">
    <property type="protein sequence ID" value="CAF3632998.1"/>
    <property type="molecule type" value="Genomic_DNA"/>
</dbReference>
<protein>
    <submittedName>
        <fullName evidence="2">Uncharacterized protein</fullName>
    </submittedName>
</protein>
<evidence type="ECO:0000313" key="3">
    <source>
        <dbReference type="Proteomes" id="UP000663868"/>
    </source>
</evidence>
<evidence type="ECO:0000313" key="1">
    <source>
        <dbReference type="EMBL" id="CAF1008363.1"/>
    </source>
</evidence>
<gene>
    <name evidence="1" type="ORF">IZO911_LOCUS18036</name>
    <name evidence="2" type="ORF">KXQ929_LOCUS6766</name>
</gene>
<reference evidence="2" key="1">
    <citation type="submission" date="2021-02" db="EMBL/GenBank/DDBJ databases">
        <authorList>
            <person name="Nowell W R."/>
        </authorList>
    </citation>
    <scope>NUCLEOTIDE SEQUENCE</scope>
</reference>
<comment type="caution">
    <text evidence="2">The sequence shown here is derived from an EMBL/GenBank/DDBJ whole genome shotgun (WGS) entry which is preliminary data.</text>
</comment>
<proteinExistence type="predicted"/>
<sequence length="184" mass="21512">MSTEKTVYYIASKRHWTDDGNSYMKKLIAKNPYPTRDDKLKMEADTGISLSIINSRMQFIRTQSKKEKVVATLEDVVEKERGAAQYFLNIISMEQRMELYDTMMKYKVYNEIINDEHIKPTLKRGQLEIMTVSSTGHDGSYFAKWLFCLISEEDRLSVDYGRLTLCRNSKTYSVVKKQINQTCK</sequence>
<dbReference type="Proteomes" id="UP000663868">
    <property type="component" value="Unassembled WGS sequence"/>
</dbReference>
<accession>A0A818QDA2</accession>
<organism evidence="2 3">
    <name type="scientific">Adineta steineri</name>
    <dbReference type="NCBI Taxonomy" id="433720"/>
    <lineage>
        <taxon>Eukaryota</taxon>
        <taxon>Metazoa</taxon>
        <taxon>Spiralia</taxon>
        <taxon>Gnathifera</taxon>
        <taxon>Rotifera</taxon>
        <taxon>Eurotatoria</taxon>
        <taxon>Bdelloidea</taxon>
        <taxon>Adinetida</taxon>
        <taxon>Adinetidae</taxon>
        <taxon>Adineta</taxon>
    </lineage>
</organism>
<evidence type="ECO:0000313" key="2">
    <source>
        <dbReference type="EMBL" id="CAF3632998.1"/>
    </source>
</evidence>
<dbReference type="EMBL" id="CAJNOE010000171">
    <property type="protein sequence ID" value="CAF1008363.1"/>
    <property type="molecule type" value="Genomic_DNA"/>
</dbReference>
<dbReference type="AlphaFoldDB" id="A0A818QDA2"/>